<reference evidence="1" key="2">
    <citation type="journal article" date="2015" name="Fish Shellfish Immunol.">
        <title>Early steps in the European eel (Anguilla anguilla)-Vibrio vulnificus interaction in the gills: Role of the RtxA13 toxin.</title>
        <authorList>
            <person name="Callol A."/>
            <person name="Pajuelo D."/>
            <person name="Ebbesson L."/>
            <person name="Teles M."/>
            <person name="MacKenzie S."/>
            <person name="Amaro C."/>
        </authorList>
    </citation>
    <scope>NUCLEOTIDE SEQUENCE</scope>
</reference>
<protein>
    <submittedName>
        <fullName evidence="1">Uncharacterized protein</fullName>
    </submittedName>
</protein>
<dbReference type="EMBL" id="GBXM01099515">
    <property type="protein sequence ID" value="JAH09062.1"/>
    <property type="molecule type" value="Transcribed_RNA"/>
</dbReference>
<name>A0A0E9PXP5_ANGAN</name>
<sequence>MCVCVRVRVCVHVCARECVCV</sequence>
<proteinExistence type="predicted"/>
<accession>A0A0E9PXP5</accession>
<reference evidence="1" key="1">
    <citation type="submission" date="2014-11" db="EMBL/GenBank/DDBJ databases">
        <authorList>
            <person name="Amaro Gonzalez C."/>
        </authorList>
    </citation>
    <scope>NUCLEOTIDE SEQUENCE</scope>
</reference>
<organism evidence="1">
    <name type="scientific">Anguilla anguilla</name>
    <name type="common">European freshwater eel</name>
    <name type="synonym">Muraena anguilla</name>
    <dbReference type="NCBI Taxonomy" id="7936"/>
    <lineage>
        <taxon>Eukaryota</taxon>
        <taxon>Metazoa</taxon>
        <taxon>Chordata</taxon>
        <taxon>Craniata</taxon>
        <taxon>Vertebrata</taxon>
        <taxon>Euteleostomi</taxon>
        <taxon>Actinopterygii</taxon>
        <taxon>Neopterygii</taxon>
        <taxon>Teleostei</taxon>
        <taxon>Anguilliformes</taxon>
        <taxon>Anguillidae</taxon>
        <taxon>Anguilla</taxon>
    </lineage>
</organism>
<dbReference type="AlphaFoldDB" id="A0A0E9PXP5"/>
<evidence type="ECO:0000313" key="1">
    <source>
        <dbReference type="EMBL" id="JAH09062.1"/>
    </source>
</evidence>